<dbReference type="PANTHER" id="PTHR31001">
    <property type="entry name" value="UNCHARACTERIZED TRANSCRIPTIONAL REGULATORY PROTEIN"/>
    <property type="match status" value="1"/>
</dbReference>
<keyword evidence="4" id="KW-0539">Nucleus</keyword>
<comment type="subcellular location">
    <subcellularLocation>
        <location evidence="1">Nucleus</location>
    </subcellularLocation>
</comment>
<evidence type="ECO:0000259" key="6">
    <source>
        <dbReference type="SMART" id="SM00906"/>
    </source>
</evidence>
<dbReference type="AlphaFoldDB" id="A0A7H8QP06"/>
<accession>A0A7H8QP06</accession>
<keyword evidence="3" id="KW-0804">Transcription</keyword>
<dbReference type="PANTHER" id="PTHR31001:SF49">
    <property type="entry name" value="ZN(II)2CYS6 TRANSCRIPTION FACTOR (EUROFUNG)"/>
    <property type="match status" value="1"/>
</dbReference>
<gene>
    <name evidence="7" type="ORF">TRUGW13939_02794</name>
</gene>
<dbReference type="SMART" id="SM00906">
    <property type="entry name" value="Fungal_trans"/>
    <property type="match status" value="1"/>
</dbReference>
<dbReference type="KEGG" id="trg:TRUGW13939_02794"/>
<dbReference type="InterPro" id="IPR007219">
    <property type="entry name" value="XnlR_reg_dom"/>
</dbReference>
<dbReference type="GeneID" id="55990301"/>
<sequence>MASQPSDEPSDPGSKSHSPLSDRTSHAEIGISETSGRVILGSNDATYVGATHWAAILDDIEEVKGYFSETGEETSLGDHDLSLLFNSTGSTATREDLLAALPEPNIVNRLVSRYFNSNSPAMHIIHKPTFQKNYKKFWADPSSSPISFIALIYSMMCLGIFAELGAGEENADVSSTPTETIQIYRRCCAQCLALSNYAEHPGTYTLETFLLYMECEFVLSKGDQMSCYLIGGVAVRLALRMGLHRDSENVQGNITPYQGEIRRRVWHLLVQMDLLVSFHNGLPSMVQAVKSDTQEPLNLLDQDFDEDSTELPPSRPETEITCMSYTLAKGRLARVFGKIIEQANLLTLPSYTEVTALDQELQQAFSATPPFLCVVPMDHCITDTAELVIRRFSLAVLFQKSRCILHRKYLMKQKENVDFSYSKKSAIDASRELLRMQSEVHDATQPGGLLYKDRWVISSLAMHDLLLAAVILYLCLIQESIDVSPTLRDQQTPNTHQTEIIEALEGSLHSIFQRHGLETDVCTGVDDAITLGRFGGGQFEGLGDAFPFPSPTIQSNIDFVSMPPDIIGEITDISMDFDWDFFDNHVRHTQINNQSWPDTPFHNFNSREENNSSP</sequence>
<dbReference type="GO" id="GO:0003677">
    <property type="term" value="F:DNA binding"/>
    <property type="evidence" value="ECO:0007669"/>
    <property type="project" value="InterPro"/>
</dbReference>
<name>A0A7H8QP06_TALRU</name>
<proteinExistence type="predicted"/>
<feature type="domain" description="Xylanolytic transcriptional activator regulatory" evidence="6">
    <location>
        <begin position="227"/>
        <end position="302"/>
    </location>
</feature>
<reference evidence="8" key="1">
    <citation type="submission" date="2020-06" db="EMBL/GenBank/DDBJ databases">
        <title>A chromosome-scale genome assembly of Talaromyces rugulosus W13939.</title>
        <authorList>
            <person name="Wang B."/>
            <person name="Guo L."/>
            <person name="Ye K."/>
            <person name="Wang L."/>
        </authorList>
    </citation>
    <scope>NUCLEOTIDE SEQUENCE [LARGE SCALE GENOMIC DNA]</scope>
    <source>
        <strain evidence="8">W13939</strain>
    </source>
</reference>
<dbReference type="CDD" id="cd12148">
    <property type="entry name" value="fungal_TF_MHR"/>
    <property type="match status" value="1"/>
</dbReference>
<organism evidence="7 8">
    <name type="scientific">Talaromyces rugulosus</name>
    <name type="common">Penicillium rugulosum</name>
    <dbReference type="NCBI Taxonomy" id="121627"/>
    <lineage>
        <taxon>Eukaryota</taxon>
        <taxon>Fungi</taxon>
        <taxon>Dikarya</taxon>
        <taxon>Ascomycota</taxon>
        <taxon>Pezizomycotina</taxon>
        <taxon>Eurotiomycetes</taxon>
        <taxon>Eurotiomycetidae</taxon>
        <taxon>Eurotiales</taxon>
        <taxon>Trichocomaceae</taxon>
        <taxon>Talaromyces</taxon>
        <taxon>Talaromyces sect. Islandici</taxon>
    </lineage>
</organism>
<feature type="compositionally biased region" description="Polar residues" evidence="5">
    <location>
        <begin position="1"/>
        <end position="22"/>
    </location>
</feature>
<dbReference type="InterPro" id="IPR050613">
    <property type="entry name" value="Sec_Metabolite_Reg"/>
</dbReference>
<dbReference type="GO" id="GO:0008270">
    <property type="term" value="F:zinc ion binding"/>
    <property type="evidence" value="ECO:0007669"/>
    <property type="project" value="InterPro"/>
</dbReference>
<dbReference type="GO" id="GO:0006351">
    <property type="term" value="P:DNA-templated transcription"/>
    <property type="evidence" value="ECO:0007669"/>
    <property type="project" value="InterPro"/>
</dbReference>
<evidence type="ECO:0000256" key="2">
    <source>
        <dbReference type="ARBA" id="ARBA00023015"/>
    </source>
</evidence>
<dbReference type="Pfam" id="PF04082">
    <property type="entry name" value="Fungal_trans"/>
    <property type="match status" value="1"/>
</dbReference>
<protein>
    <recommendedName>
        <fullName evidence="6">Xylanolytic transcriptional activator regulatory domain-containing protein</fullName>
    </recommendedName>
</protein>
<evidence type="ECO:0000313" key="7">
    <source>
        <dbReference type="EMBL" id="QKX55697.1"/>
    </source>
</evidence>
<dbReference type="GO" id="GO:0005634">
    <property type="term" value="C:nucleus"/>
    <property type="evidence" value="ECO:0007669"/>
    <property type="project" value="UniProtKB-SubCell"/>
</dbReference>
<evidence type="ECO:0000256" key="5">
    <source>
        <dbReference type="SAM" id="MobiDB-lite"/>
    </source>
</evidence>
<evidence type="ECO:0000313" key="8">
    <source>
        <dbReference type="Proteomes" id="UP000509510"/>
    </source>
</evidence>
<feature type="region of interest" description="Disordered" evidence="5">
    <location>
        <begin position="1"/>
        <end position="26"/>
    </location>
</feature>
<dbReference type="EMBL" id="CP055899">
    <property type="protein sequence ID" value="QKX55697.1"/>
    <property type="molecule type" value="Genomic_DNA"/>
</dbReference>
<keyword evidence="2" id="KW-0805">Transcription regulation</keyword>
<keyword evidence="8" id="KW-1185">Reference proteome</keyword>
<evidence type="ECO:0000256" key="4">
    <source>
        <dbReference type="ARBA" id="ARBA00023242"/>
    </source>
</evidence>
<dbReference type="RefSeq" id="XP_035341875.1">
    <property type="nucleotide sequence ID" value="XM_035485982.1"/>
</dbReference>
<evidence type="ECO:0000256" key="1">
    <source>
        <dbReference type="ARBA" id="ARBA00004123"/>
    </source>
</evidence>
<dbReference type="Proteomes" id="UP000509510">
    <property type="component" value="Chromosome II"/>
</dbReference>
<evidence type="ECO:0000256" key="3">
    <source>
        <dbReference type="ARBA" id="ARBA00023163"/>
    </source>
</evidence>
<dbReference type="OrthoDB" id="5431381at2759"/>